<reference evidence="3 4" key="1">
    <citation type="journal article" date="2015" name="Genome Biol.">
        <title>Comparative genomics of Steinernema reveals deeply conserved gene regulatory networks.</title>
        <authorList>
            <person name="Dillman A.R."/>
            <person name="Macchietto M."/>
            <person name="Porter C.F."/>
            <person name="Rogers A."/>
            <person name="Williams B."/>
            <person name="Antoshechkin I."/>
            <person name="Lee M.M."/>
            <person name="Goodwin Z."/>
            <person name="Lu X."/>
            <person name="Lewis E.E."/>
            <person name="Goodrich-Blair H."/>
            <person name="Stock S.P."/>
            <person name="Adams B.J."/>
            <person name="Sternberg P.W."/>
            <person name="Mortazavi A."/>
        </authorList>
    </citation>
    <scope>NUCLEOTIDE SEQUENCE [LARGE SCALE GENOMIC DNA]</scope>
    <source>
        <strain evidence="3 4">ALL</strain>
    </source>
</reference>
<dbReference type="InterPro" id="IPR016186">
    <property type="entry name" value="C-type_lectin-like/link_sf"/>
</dbReference>
<feature type="chain" id="PRO_5020270622" description="C-type lectin domain-containing protein" evidence="1">
    <location>
        <begin position="21"/>
        <end position="187"/>
    </location>
</feature>
<evidence type="ECO:0000313" key="3">
    <source>
        <dbReference type="EMBL" id="TKR58207.1"/>
    </source>
</evidence>
<dbReference type="SUPFAM" id="SSF56436">
    <property type="entry name" value="C-type lectin-like"/>
    <property type="match status" value="1"/>
</dbReference>
<dbReference type="SMART" id="SM00034">
    <property type="entry name" value="CLECT"/>
    <property type="match status" value="1"/>
</dbReference>
<sequence>MDRRRRFLILLLFLLGSALGQLGKPSSCPQGTMTSYHRNKCFRVVPIAVSFEHAEITCHNFQSRLATVYNKYDNQIINNAASLITQNMFLKTKEFWLGGRDDIADNEGTWEWINAEENSRMNYTNWAKNEPSKNGLNCLQIHAHSGKWKAGNCYKPYPYVCESDLAMNTTKAPTTCPRKLKTTSEIQ</sequence>
<organism evidence="3 4">
    <name type="scientific">Steinernema carpocapsae</name>
    <name type="common">Entomopathogenic nematode</name>
    <dbReference type="NCBI Taxonomy" id="34508"/>
    <lineage>
        <taxon>Eukaryota</taxon>
        <taxon>Metazoa</taxon>
        <taxon>Ecdysozoa</taxon>
        <taxon>Nematoda</taxon>
        <taxon>Chromadorea</taxon>
        <taxon>Rhabditida</taxon>
        <taxon>Tylenchina</taxon>
        <taxon>Panagrolaimomorpha</taxon>
        <taxon>Strongyloidoidea</taxon>
        <taxon>Steinernematidae</taxon>
        <taxon>Steinernema</taxon>
    </lineage>
</organism>
<dbReference type="PROSITE" id="PS50041">
    <property type="entry name" value="C_TYPE_LECTIN_2"/>
    <property type="match status" value="1"/>
</dbReference>
<gene>
    <name evidence="3" type="ORF">L596_029687</name>
</gene>
<dbReference type="PANTHER" id="PTHR22803">
    <property type="entry name" value="MANNOSE, PHOSPHOLIPASE, LECTIN RECEPTOR RELATED"/>
    <property type="match status" value="1"/>
</dbReference>
<dbReference type="Gene3D" id="3.10.100.10">
    <property type="entry name" value="Mannose-Binding Protein A, subunit A"/>
    <property type="match status" value="1"/>
</dbReference>
<dbReference type="InterPro" id="IPR050111">
    <property type="entry name" value="C-type_lectin/snaclec_domain"/>
</dbReference>
<dbReference type="InterPro" id="IPR001304">
    <property type="entry name" value="C-type_lectin-like"/>
</dbReference>
<dbReference type="EMBL" id="AZBU02000013">
    <property type="protein sequence ID" value="TKR58207.1"/>
    <property type="molecule type" value="Genomic_DNA"/>
</dbReference>
<dbReference type="STRING" id="34508.A0A4U5LQF6"/>
<evidence type="ECO:0000313" key="4">
    <source>
        <dbReference type="Proteomes" id="UP000298663"/>
    </source>
</evidence>
<accession>A0A4U5LQF6</accession>
<dbReference type="AlphaFoldDB" id="A0A4U5LQF6"/>
<dbReference type="Proteomes" id="UP000298663">
    <property type="component" value="Unassembled WGS sequence"/>
</dbReference>
<dbReference type="CDD" id="cd00037">
    <property type="entry name" value="CLECT"/>
    <property type="match status" value="1"/>
</dbReference>
<dbReference type="InterPro" id="IPR016187">
    <property type="entry name" value="CTDL_fold"/>
</dbReference>
<feature type="signal peptide" evidence="1">
    <location>
        <begin position="1"/>
        <end position="20"/>
    </location>
</feature>
<evidence type="ECO:0000259" key="2">
    <source>
        <dbReference type="PROSITE" id="PS50041"/>
    </source>
</evidence>
<dbReference type="OrthoDB" id="5873480at2759"/>
<comment type="caution">
    <text evidence="3">The sequence shown here is derived from an EMBL/GenBank/DDBJ whole genome shotgun (WGS) entry which is preliminary data.</text>
</comment>
<proteinExistence type="predicted"/>
<keyword evidence="1" id="KW-0732">Signal</keyword>
<name>A0A4U5LQF6_STECR</name>
<reference evidence="3 4" key="2">
    <citation type="journal article" date="2019" name="G3 (Bethesda)">
        <title>Hybrid Assembly of the Genome of the Entomopathogenic Nematode Steinernema carpocapsae Identifies the X-Chromosome.</title>
        <authorList>
            <person name="Serra L."/>
            <person name="Macchietto M."/>
            <person name="Macias-Munoz A."/>
            <person name="McGill C.J."/>
            <person name="Rodriguez I.M."/>
            <person name="Rodriguez B."/>
            <person name="Murad R."/>
            <person name="Mortazavi A."/>
        </authorList>
    </citation>
    <scope>NUCLEOTIDE SEQUENCE [LARGE SCALE GENOMIC DNA]</scope>
    <source>
        <strain evidence="3 4">ALL</strain>
    </source>
</reference>
<keyword evidence="4" id="KW-1185">Reference proteome</keyword>
<evidence type="ECO:0000256" key="1">
    <source>
        <dbReference type="SAM" id="SignalP"/>
    </source>
</evidence>
<dbReference type="Pfam" id="PF00059">
    <property type="entry name" value="Lectin_C"/>
    <property type="match status" value="1"/>
</dbReference>
<feature type="domain" description="C-type lectin" evidence="2">
    <location>
        <begin position="37"/>
        <end position="162"/>
    </location>
</feature>
<protein>
    <recommendedName>
        <fullName evidence="2">C-type lectin domain-containing protein</fullName>
    </recommendedName>
</protein>